<gene>
    <name evidence="1" type="primary">mrr</name>
    <name evidence="1" type="ordered locus">HFX_4070</name>
</gene>
<accession>I3R954</accession>
<protein>
    <submittedName>
        <fullName evidence="1">Mrr restriction system protein-like protein</fullName>
    </submittedName>
</protein>
<dbReference type="KEGG" id="hme:HFX_4070"/>
<evidence type="ECO:0000313" key="2">
    <source>
        <dbReference type="Proteomes" id="UP000006469"/>
    </source>
</evidence>
<dbReference type="HOGENOM" id="CLU_2857000_0_0_2"/>
<organism evidence="1 2">
    <name type="scientific">Haloferax mediterranei (strain ATCC 33500 / DSM 1411 / JCM 8866 / NBRC 14739 / NCIMB 2177 / R-4)</name>
    <name type="common">Halobacterium mediterranei</name>
    <dbReference type="NCBI Taxonomy" id="523841"/>
    <lineage>
        <taxon>Archaea</taxon>
        <taxon>Methanobacteriati</taxon>
        <taxon>Methanobacteriota</taxon>
        <taxon>Stenosarchaea group</taxon>
        <taxon>Halobacteria</taxon>
        <taxon>Halobacteriales</taxon>
        <taxon>Haloferacaceae</taxon>
        <taxon>Haloferax</taxon>
    </lineage>
</organism>
<evidence type="ECO:0000313" key="1">
    <source>
        <dbReference type="EMBL" id="AFK20764.1"/>
    </source>
</evidence>
<reference evidence="1 2" key="1">
    <citation type="journal article" date="2012" name="J. Bacteriol.">
        <title>Complete genome sequence of the metabolically versatile halophilic archaeon Haloferax mediterranei, a poly(3-hydroxybutyrate-co-3-hydroxyvalerate) producer.</title>
        <authorList>
            <person name="Han J."/>
            <person name="Zhang F."/>
            <person name="Hou J."/>
            <person name="Liu X."/>
            <person name="Li M."/>
            <person name="Liu H."/>
            <person name="Cai L."/>
            <person name="Zhang B."/>
            <person name="Chen Y."/>
            <person name="Zhou J."/>
            <person name="Hu S."/>
            <person name="Xiang H."/>
        </authorList>
    </citation>
    <scope>NUCLEOTIDE SEQUENCE [LARGE SCALE GENOMIC DNA]</scope>
    <source>
        <strain evidence="2">ATCC 33500 / DSM 1411 / JCM 8866 / NBRC 14739 / NCIMB 2177 / R-4</strain>
        <plasmid evidence="2">pHM100</plasmid>
    </source>
</reference>
<name>I3R954_HALMT</name>
<sequence length="64" mass="6767">MHCEKEDANSYIDCANCESINCGSHIKTEQLEGTPVCTGCAVTERFTVNNFGSGDPGLVSVLGL</sequence>
<dbReference type="Proteomes" id="UP000006469">
    <property type="component" value="Plasmid pHM100"/>
</dbReference>
<dbReference type="EMBL" id="CP001869">
    <property type="protein sequence ID" value="AFK20764.1"/>
    <property type="molecule type" value="Genomic_DNA"/>
</dbReference>
<proteinExistence type="predicted"/>
<dbReference type="AlphaFoldDB" id="I3R954"/>
<keyword evidence="1" id="KW-0614">Plasmid</keyword>
<geneLocation type="plasmid" evidence="1 2">
    <name>pHM100</name>
</geneLocation>